<name>A0A0F9UM45_9ZZZZ</name>
<dbReference type="SUPFAM" id="SSF51658">
    <property type="entry name" value="Xylose isomerase-like"/>
    <property type="match status" value="1"/>
</dbReference>
<protein>
    <recommendedName>
        <fullName evidence="1">Xylose isomerase-like TIM barrel domain-containing protein</fullName>
    </recommendedName>
</protein>
<evidence type="ECO:0000259" key="1">
    <source>
        <dbReference type="Pfam" id="PF01261"/>
    </source>
</evidence>
<evidence type="ECO:0000313" key="2">
    <source>
        <dbReference type="EMBL" id="KKN92734.1"/>
    </source>
</evidence>
<dbReference type="EMBL" id="LAZR01000092">
    <property type="protein sequence ID" value="KKN92734.1"/>
    <property type="molecule type" value="Genomic_DNA"/>
</dbReference>
<dbReference type="InterPro" id="IPR050312">
    <property type="entry name" value="IolE/XylAMocC-like"/>
</dbReference>
<sequence length="248" mass="26927">MNLAKNLGVQTFCFREFDVARTAKAVKECGLTTIELCGFGVHFTFDDPAGFDTAVATFKDAGIDIVAMTADSFADDEADERVRFEFAARAGAKVLMIGGFDMDKIPGCFRTAEKLADEFDMVLGIHNHGGRHALGNCEMLRWVFGNTSKRIGLLLDTAWALDAHEDPVAMIREFGDRLHGIHFKDFIFDRKGDPEDVVLGTGVLDLPGVLKALDDVGFDGAAVIEYEGEADNPTASIAKCAEAIRALV</sequence>
<organism evidence="2">
    <name type="scientific">marine sediment metagenome</name>
    <dbReference type="NCBI Taxonomy" id="412755"/>
    <lineage>
        <taxon>unclassified sequences</taxon>
        <taxon>metagenomes</taxon>
        <taxon>ecological metagenomes</taxon>
    </lineage>
</organism>
<reference evidence="2" key="1">
    <citation type="journal article" date="2015" name="Nature">
        <title>Complex archaea that bridge the gap between prokaryotes and eukaryotes.</title>
        <authorList>
            <person name="Spang A."/>
            <person name="Saw J.H."/>
            <person name="Jorgensen S.L."/>
            <person name="Zaremba-Niedzwiedzka K."/>
            <person name="Martijn J."/>
            <person name="Lind A.E."/>
            <person name="van Eijk R."/>
            <person name="Schleper C."/>
            <person name="Guy L."/>
            <person name="Ettema T.J."/>
        </authorList>
    </citation>
    <scope>NUCLEOTIDE SEQUENCE</scope>
</reference>
<gene>
    <name evidence="2" type="ORF">LCGC14_0204770</name>
</gene>
<comment type="caution">
    <text evidence="2">The sequence shown here is derived from an EMBL/GenBank/DDBJ whole genome shotgun (WGS) entry which is preliminary data.</text>
</comment>
<dbReference type="AlphaFoldDB" id="A0A0F9UM45"/>
<dbReference type="Pfam" id="PF01261">
    <property type="entry name" value="AP_endonuc_2"/>
    <property type="match status" value="1"/>
</dbReference>
<accession>A0A0F9UM45</accession>
<dbReference type="InterPro" id="IPR013022">
    <property type="entry name" value="Xyl_isomerase-like_TIM-brl"/>
</dbReference>
<dbReference type="Gene3D" id="3.20.20.150">
    <property type="entry name" value="Divalent-metal-dependent TIM barrel enzymes"/>
    <property type="match status" value="1"/>
</dbReference>
<dbReference type="PANTHER" id="PTHR12110:SF41">
    <property type="entry name" value="INOSOSE DEHYDRATASE"/>
    <property type="match status" value="1"/>
</dbReference>
<dbReference type="PANTHER" id="PTHR12110">
    <property type="entry name" value="HYDROXYPYRUVATE ISOMERASE"/>
    <property type="match status" value="1"/>
</dbReference>
<proteinExistence type="predicted"/>
<dbReference type="InterPro" id="IPR036237">
    <property type="entry name" value="Xyl_isomerase-like_sf"/>
</dbReference>
<feature type="domain" description="Xylose isomerase-like TIM barrel" evidence="1">
    <location>
        <begin position="24"/>
        <end position="244"/>
    </location>
</feature>